<keyword evidence="5" id="KW-1185">Reference proteome</keyword>
<dbReference type="GO" id="GO:0016491">
    <property type="term" value="F:oxidoreductase activity"/>
    <property type="evidence" value="ECO:0007669"/>
    <property type="project" value="UniProtKB-KW"/>
</dbReference>
<dbReference type="PROSITE" id="PS00061">
    <property type="entry name" value="ADH_SHORT"/>
    <property type="match status" value="1"/>
</dbReference>
<dbReference type="Pfam" id="PF00106">
    <property type="entry name" value="adh_short"/>
    <property type="match status" value="1"/>
</dbReference>
<dbReference type="Gene3D" id="3.40.50.720">
    <property type="entry name" value="NAD(P)-binding Rossmann-like Domain"/>
    <property type="match status" value="1"/>
</dbReference>
<evidence type="ECO:0000256" key="3">
    <source>
        <dbReference type="RuleBase" id="RU000363"/>
    </source>
</evidence>
<dbReference type="InterPro" id="IPR020904">
    <property type="entry name" value="Sc_DH/Rdtase_CS"/>
</dbReference>
<reference evidence="4 5" key="1">
    <citation type="submission" date="2015-01" db="EMBL/GenBank/DDBJ databases">
        <title>Paenibacillus swuensis/DY6/whole genome sequencing.</title>
        <authorList>
            <person name="Kim M.K."/>
            <person name="Srinivasan S."/>
            <person name="Lee J.-J."/>
        </authorList>
    </citation>
    <scope>NUCLEOTIDE SEQUENCE [LARGE SCALE GENOMIC DNA]</scope>
    <source>
        <strain evidence="4 5">DY6</strain>
    </source>
</reference>
<keyword evidence="2" id="KW-0560">Oxidoreductase</keyword>
<organism evidence="4 5">
    <name type="scientific">Paenibacillus swuensis</name>
    <dbReference type="NCBI Taxonomy" id="1178515"/>
    <lineage>
        <taxon>Bacteria</taxon>
        <taxon>Bacillati</taxon>
        <taxon>Bacillota</taxon>
        <taxon>Bacilli</taxon>
        <taxon>Bacillales</taxon>
        <taxon>Paenibacillaceae</taxon>
        <taxon>Paenibacillus</taxon>
    </lineage>
</organism>
<dbReference type="OrthoDB" id="9775296at2"/>
<dbReference type="STRING" id="1178515.SY83_07835"/>
<proteinExistence type="inferred from homology"/>
<evidence type="ECO:0000256" key="1">
    <source>
        <dbReference type="ARBA" id="ARBA00006484"/>
    </source>
</evidence>
<dbReference type="InterPro" id="IPR036291">
    <property type="entry name" value="NAD(P)-bd_dom_sf"/>
</dbReference>
<sequence length="307" mass="32820">MSVKEQLQGVTVVITGASSGFGKGIAIKLAEEGANVVLAARRTELIKALASSCGDQALAVTADVGKPEEVERLAGEAIDKFGRIDVWINNAGIGILGSYTDVPLADLTRVTETNLLGTMYGSHIALRHFKAKGAGTLINISSISGKIAFPFYSAYSATKFAVTGLTKGLHLEVKSEGYEHIHVCGVYPWATDTPWFDHTGNYSGHTARMQPLDRPEHVVDAVIDLIRNPQEEVEVGAYAKGTAVSSHLFPSFTDQMSGKLVLKMIHDAPETAPTSGSLYEPMAIGTEVSGGVQARIEAEDRRISQQH</sequence>
<dbReference type="PRINTS" id="PR00080">
    <property type="entry name" value="SDRFAMILY"/>
</dbReference>
<dbReference type="PATRIC" id="fig|1178515.4.peg.1555"/>
<evidence type="ECO:0000313" key="5">
    <source>
        <dbReference type="Proteomes" id="UP000076927"/>
    </source>
</evidence>
<dbReference type="SUPFAM" id="SSF51735">
    <property type="entry name" value="NAD(P)-binding Rossmann-fold domains"/>
    <property type="match status" value="1"/>
</dbReference>
<evidence type="ECO:0000256" key="2">
    <source>
        <dbReference type="ARBA" id="ARBA00023002"/>
    </source>
</evidence>
<dbReference type="EMBL" id="CP011388">
    <property type="protein sequence ID" value="ANE46196.1"/>
    <property type="molecule type" value="Genomic_DNA"/>
</dbReference>
<dbReference type="PANTHER" id="PTHR44196:SF1">
    <property type="entry name" value="DEHYDROGENASE_REDUCTASE SDR FAMILY MEMBER 7B"/>
    <property type="match status" value="1"/>
</dbReference>
<gene>
    <name evidence="4" type="ORF">SY83_07835</name>
</gene>
<dbReference type="AlphaFoldDB" id="A0A172TGW9"/>
<dbReference type="InterPro" id="IPR002347">
    <property type="entry name" value="SDR_fam"/>
</dbReference>
<dbReference type="PANTHER" id="PTHR44196">
    <property type="entry name" value="DEHYDROGENASE/REDUCTASE SDR FAMILY MEMBER 7B"/>
    <property type="match status" value="1"/>
</dbReference>
<comment type="similarity">
    <text evidence="1 3">Belongs to the short-chain dehydrogenases/reductases (SDR) family.</text>
</comment>
<evidence type="ECO:0000313" key="4">
    <source>
        <dbReference type="EMBL" id="ANE46196.1"/>
    </source>
</evidence>
<name>A0A172TGW9_9BACL</name>
<dbReference type="Proteomes" id="UP000076927">
    <property type="component" value="Chromosome"/>
</dbReference>
<dbReference type="KEGG" id="pswu:SY83_07835"/>
<dbReference type="GO" id="GO:0016020">
    <property type="term" value="C:membrane"/>
    <property type="evidence" value="ECO:0007669"/>
    <property type="project" value="TreeGrafter"/>
</dbReference>
<dbReference type="RefSeq" id="WP_068605729.1">
    <property type="nucleotide sequence ID" value="NZ_CP011388.1"/>
</dbReference>
<accession>A0A172TGW9</accession>
<protein>
    <submittedName>
        <fullName evidence="4">Oxidoreductase</fullName>
    </submittedName>
</protein>
<dbReference type="PRINTS" id="PR00081">
    <property type="entry name" value="GDHRDH"/>
</dbReference>